<sequence>MTANEDLNRIRQAITGRPGPAPVAGGPGALTGKGGTPGAAGKDKKKGGPAPLPSRPAPLPPRPAPPPPPRSRDRGQGILGGIMFLVAAAVVIAGWTGSHALPPFGTHAPSWSSGSSAGAGAYPGVPPDDDSYSAPKELRVSPESGPAASTVTVSGSGFIHNGLVKLTFHATSMGEVESDGNGDFTARMRLPDPEFYGHFPGQTFSISSTEYTRDGTYQGNGPDARFRVG</sequence>
<keyword evidence="2" id="KW-1133">Transmembrane helix</keyword>
<dbReference type="AlphaFoldDB" id="A0A918IHC5"/>
<evidence type="ECO:0000256" key="2">
    <source>
        <dbReference type="SAM" id="Phobius"/>
    </source>
</evidence>
<feature type="compositionally biased region" description="Gly residues" evidence="1">
    <location>
        <begin position="25"/>
        <end position="38"/>
    </location>
</feature>
<feature type="region of interest" description="Disordered" evidence="1">
    <location>
        <begin position="1"/>
        <end position="76"/>
    </location>
</feature>
<reference evidence="3" key="2">
    <citation type="submission" date="2020-09" db="EMBL/GenBank/DDBJ databases">
        <authorList>
            <person name="Sun Q."/>
            <person name="Ohkuma M."/>
        </authorList>
    </citation>
    <scope>NUCLEOTIDE SEQUENCE</scope>
    <source>
        <strain evidence="3">JCM 4369</strain>
    </source>
</reference>
<keyword evidence="2" id="KW-0472">Membrane</keyword>
<evidence type="ECO:0000313" key="3">
    <source>
        <dbReference type="EMBL" id="GGV13071.1"/>
    </source>
</evidence>
<protein>
    <submittedName>
        <fullName evidence="3">Uncharacterized protein</fullName>
    </submittedName>
</protein>
<dbReference type="Proteomes" id="UP000618795">
    <property type="component" value="Unassembled WGS sequence"/>
</dbReference>
<keyword evidence="2" id="KW-0812">Transmembrane</keyword>
<keyword evidence="4" id="KW-1185">Reference proteome</keyword>
<feature type="transmembrane region" description="Helical" evidence="2">
    <location>
        <begin position="78"/>
        <end position="97"/>
    </location>
</feature>
<feature type="compositionally biased region" description="Pro residues" evidence="1">
    <location>
        <begin position="50"/>
        <end position="69"/>
    </location>
</feature>
<reference evidence="3" key="1">
    <citation type="journal article" date="2014" name="Int. J. Syst. Evol. Microbiol.">
        <title>Complete genome sequence of Corynebacterium casei LMG S-19264T (=DSM 44701T), isolated from a smear-ripened cheese.</title>
        <authorList>
            <consortium name="US DOE Joint Genome Institute (JGI-PGF)"/>
            <person name="Walter F."/>
            <person name="Albersmeier A."/>
            <person name="Kalinowski J."/>
            <person name="Ruckert C."/>
        </authorList>
    </citation>
    <scope>NUCLEOTIDE SEQUENCE</scope>
    <source>
        <strain evidence="3">JCM 4369</strain>
    </source>
</reference>
<organism evidence="3 4">
    <name type="scientific">Streptomyces filipinensis</name>
    <dbReference type="NCBI Taxonomy" id="66887"/>
    <lineage>
        <taxon>Bacteria</taxon>
        <taxon>Bacillati</taxon>
        <taxon>Actinomycetota</taxon>
        <taxon>Actinomycetes</taxon>
        <taxon>Kitasatosporales</taxon>
        <taxon>Streptomycetaceae</taxon>
        <taxon>Streptomyces</taxon>
    </lineage>
</organism>
<accession>A0A918IHC5</accession>
<dbReference type="EMBL" id="BMTD01000015">
    <property type="protein sequence ID" value="GGV13071.1"/>
    <property type="molecule type" value="Genomic_DNA"/>
</dbReference>
<feature type="compositionally biased region" description="Low complexity" evidence="1">
    <location>
        <begin position="108"/>
        <end position="123"/>
    </location>
</feature>
<feature type="region of interest" description="Disordered" evidence="1">
    <location>
        <begin position="209"/>
        <end position="229"/>
    </location>
</feature>
<proteinExistence type="predicted"/>
<evidence type="ECO:0000256" key="1">
    <source>
        <dbReference type="SAM" id="MobiDB-lite"/>
    </source>
</evidence>
<feature type="region of interest" description="Disordered" evidence="1">
    <location>
        <begin position="108"/>
        <end position="148"/>
    </location>
</feature>
<comment type="caution">
    <text evidence="3">The sequence shown here is derived from an EMBL/GenBank/DDBJ whole genome shotgun (WGS) entry which is preliminary data.</text>
</comment>
<name>A0A918IHC5_9ACTN</name>
<feature type="compositionally biased region" description="Polar residues" evidence="1">
    <location>
        <begin position="209"/>
        <end position="219"/>
    </location>
</feature>
<dbReference type="RefSeq" id="WP_191876597.1">
    <property type="nucleotide sequence ID" value="NZ_BMTD01000015.1"/>
</dbReference>
<gene>
    <name evidence="3" type="ORF">GCM10010260_60000</name>
</gene>
<evidence type="ECO:0000313" key="4">
    <source>
        <dbReference type="Proteomes" id="UP000618795"/>
    </source>
</evidence>